<dbReference type="EMBL" id="NEVH01024955">
    <property type="protein sequence ID" value="PNF16275.1"/>
    <property type="molecule type" value="Genomic_DNA"/>
</dbReference>
<reference evidence="1 2" key="1">
    <citation type="submission" date="2017-12" db="EMBL/GenBank/DDBJ databases">
        <title>Hemimetabolous genomes reveal molecular basis of termite eusociality.</title>
        <authorList>
            <person name="Harrison M.C."/>
            <person name="Jongepier E."/>
            <person name="Robertson H.M."/>
            <person name="Arning N."/>
            <person name="Bitard-Feildel T."/>
            <person name="Chao H."/>
            <person name="Childers C.P."/>
            <person name="Dinh H."/>
            <person name="Doddapaneni H."/>
            <person name="Dugan S."/>
            <person name="Gowin J."/>
            <person name="Greiner C."/>
            <person name="Han Y."/>
            <person name="Hu H."/>
            <person name="Hughes D.S.T."/>
            <person name="Huylmans A.-K."/>
            <person name="Kemena C."/>
            <person name="Kremer L.P.M."/>
            <person name="Lee S.L."/>
            <person name="Lopez-Ezquerra A."/>
            <person name="Mallet L."/>
            <person name="Monroy-Kuhn J.M."/>
            <person name="Moser A."/>
            <person name="Murali S.C."/>
            <person name="Muzny D.M."/>
            <person name="Otani S."/>
            <person name="Piulachs M.-D."/>
            <person name="Poelchau M."/>
            <person name="Qu J."/>
            <person name="Schaub F."/>
            <person name="Wada-Katsumata A."/>
            <person name="Worley K.C."/>
            <person name="Xie Q."/>
            <person name="Ylla G."/>
            <person name="Poulsen M."/>
            <person name="Gibbs R.A."/>
            <person name="Schal C."/>
            <person name="Richards S."/>
            <person name="Belles X."/>
            <person name="Korb J."/>
            <person name="Bornberg-Bauer E."/>
        </authorList>
    </citation>
    <scope>NUCLEOTIDE SEQUENCE [LARGE SCALE GENOMIC DNA]</scope>
    <source>
        <tissue evidence="1">Whole body</tissue>
    </source>
</reference>
<dbReference type="Proteomes" id="UP000235965">
    <property type="component" value="Unassembled WGS sequence"/>
</dbReference>
<dbReference type="PANTHER" id="PTHR47326">
    <property type="entry name" value="TRANSPOSABLE ELEMENT TC3 TRANSPOSASE-LIKE PROTEIN"/>
    <property type="match status" value="1"/>
</dbReference>
<name>A0A2J7PIW0_9NEOP</name>
<dbReference type="STRING" id="105785.A0A2J7PIW0"/>
<gene>
    <name evidence="1" type="ORF">B7P43_G11653</name>
</gene>
<accession>A0A2J7PIW0</accession>
<evidence type="ECO:0000313" key="2">
    <source>
        <dbReference type="Proteomes" id="UP000235965"/>
    </source>
</evidence>
<dbReference type="InterPro" id="IPR036397">
    <property type="entry name" value="RNaseH_sf"/>
</dbReference>
<organism evidence="1 2">
    <name type="scientific">Cryptotermes secundus</name>
    <dbReference type="NCBI Taxonomy" id="105785"/>
    <lineage>
        <taxon>Eukaryota</taxon>
        <taxon>Metazoa</taxon>
        <taxon>Ecdysozoa</taxon>
        <taxon>Arthropoda</taxon>
        <taxon>Hexapoda</taxon>
        <taxon>Insecta</taxon>
        <taxon>Pterygota</taxon>
        <taxon>Neoptera</taxon>
        <taxon>Polyneoptera</taxon>
        <taxon>Dictyoptera</taxon>
        <taxon>Blattodea</taxon>
        <taxon>Blattoidea</taxon>
        <taxon>Termitoidae</taxon>
        <taxon>Kalotermitidae</taxon>
        <taxon>Cryptotermitinae</taxon>
        <taxon>Cryptotermes</taxon>
    </lineage>
</organism>
<dbReference type="InParanoid" id="A0A2J7PIW0"/>
<dbReference type="GO" id="GO:0003676">
    <property type="term" value="F:nucleic acid binding"/>
    <property type="evidence" value="ECO:0007669"/>
    <property type="project" value="InterPro"/>
</dbReference>
<keyword evidence="2" id="KW-1185">Reference proteome</keyword>
<comment type="caution">
    <text evidence="1">The sequence shown here is derived from an EMBL/GenBank/DDBJ whole genome shotgun (WGS) entry which is preliminary data.</text>
</comment>
<dbReference type="PANTHER" id="PTHR47326:SF1">
    <property type="entry name" value="HTH PSQ-TYPE DOMAIN-CONTAINING PROTEIN"/>
    <property type="match status" value="1"/>
</dbReference>
<protein>
    <submittedName>
        <fullName evidence="1">Uncharacterized protein</fullName>
    </submittedName>
</protein>
<dbReference type="Gene3D" id="3.30.420.10">
    <property type="entry name" value="Ribonuclease H-like superfamily/Ribonuclease H"/>
    <property type="match status" value="1"/>
</dbReference>
<proteinExistence type="predicted"/>
<evidence type="ECO:0000313" key="1">
    <source>
        <dbReference type="EMBL" id="PNF16275.1"/>
    </source>
</evidence>
<dbReference type="AlphaFoldDB" id="A0A2J7PIW0"/>
<sequence>MNGTVNRHNCVYWAPVNPHVHVGKKVNLQGVNVWCGSRCRRWIGRRGAIEYPPRSPERTPLDFYLRGTLKDEVYRQKQAILNALREIIEASCAAITPDTVTAVVRSAVRQHRRCLAADGGHFEHIQ</sequence>